<reference evidence="2 3" key="1">
    <citation type="journal article" date="2010" name="Appl. Environ. Microbiol.">
        <title>Targeted chromosomal knockouts in Mycoplasma pneumoniae.</title>
        <authorList>
            <person name="Krishnakumar R."/>
            <person name="Assad-Garcia N."/>
            <person name="Benders G.A."/>
            <person name="Phan Q."/>
            <person name="Montague M.G."/>
            <person name="Glass J.I."/>
        </authorList>
    </citation>
    <scope>NUCLEOTIDE SEQUENCE [LARGE SCALE GENOMIC DNA]</scope>
    <source>
        <strain evidence="3">ATCC 15531 / DSM 22911 / NBRC 14401 / NCTC 10119 / FH</strain>
    </source>
</reference>
<protein>
    <submittedName>
        <fullName evidence="2">Universal bacterial protein YeaZ</fullName>
    </submittedName>
</protein>
<dbReference type="Pfam" id="PF00814">
    <property type="entry name" value="TsaD"/>
    <property type="match status" value="1"/>
</dbReference>
<dbReference type="GeneID" id="66609062"/>
<dbReference type="RefSeq" id="WP_014325445.1">
    <property type="nucleotide sequence ID" value="NZ_CP010546.1"/>
</dbReference>
<dbReference type="KEGG" id="mpj:MPNE_0332"/>
<evidence type="ECO:0000313" key="2">
    <source>
        <dbReference type="EMBL" id="ADK87017.1"/>
    </source>
</evidence>
<dbReference type="EMBL" id="CP002077">
    <property type="protein sequence ID" value="ADK87017.1"/>
    <property type="molecule type" value="Genomic_DNA"/>
</dbReference>
<accession>A0A0H3DMQ6</accession>
<proteinExistence type="predicted"/>
<dbReference type="PATRIC" id="fig|722438.3.peg.326"/>
<dbReference type="InterPro" id="IPR000905">
    <property type="entry name" value="Gcp-like_dom"/>
</dbReference>
<sequence>MRFFNKYKLFLDCAYKHLNIVLLDFKTNTVVDQLTIPVQQNLTELAVYHLEKLLKKNKVRNNTVRQFYVTTGPGSFTGQRVGAIIAKTWCTVNPNCQLFALNSLRLQIPYGCGISKISAGNEKNYCGLFTETTSEIALLAKPDFVKLCKANTELPLYENFENIDSIEELFLNNIERFELVENPQNLELLYLKDPVN</sequence>
<dbReference type="InterPro" id="IPR043129">
    <property type="entry name" value="ATPase_NBD"/>
</dbReference>
<dbReference type="GO" id="GO:0002949">
    <property type="term" value="P:tRNA threonylcarbamoyladenosine modification"/>
    <property type="evidence" value="ECO:0007669"/>
    <property type="project" value="InterPro"/>
</dbReference>
<dbReference type="NCBIfam" id="TIGR03725">
    <property type="entry name" value="T6A_YeaZ"/>
    <property type="match status" value="1"/>
</dbReference>
<dbReference type="Proteomes" id="UP000007756">
    <property type="component" value="Chromosome"/>
</dbReference>
<dbReference type="eggNOG" id="COG1214">
    <property type="taxonomic scope" value="Bacteria"/>
</dbReference>
<dbReference type="InterPro" id="IPR022496">
    <property type="entry name" value="T6A_TsaB"/>
</dbReference>
<name>A0A0H3DMQ6_MYCPB</name>
<feature type="domain" description="Gcp-like" evidence="1">
    <location>
        <begin position="43"/>
        <end position="146"/>
    </location>
</feature>
<dbReference type="HOGENOM" id="CLU_064886_0_2_14"/>
<evidence type="ECO:0000259" key="1">
    <source>
        <dbReference type="Pfam" id="PF00814"/>
    </source>
</evidence>
<organism evidence="2 3">
    <name type="scientific">Mycoplasmoides pneumoniae (strain ATCC 15531 / DSM 23978 / CIP 103766 / NBRC 14401 / NCTC 10119 / FH)</name>
    <name type="common">Mycoplasma pneumoniae</name>
    <dbReference type="NCBI Taxonomy" id="722438"/>
    <lineage>
        <taxon>Bacteria</taxon>
        <taxon>Bacillati</taxon>
        <taxon>Mycoplasmatota</taxon>
        <taxon>Mycoplasmoidales</taxon>
        <taxon>Mycoplasmoidaceae</taxon>
        <taxon>Mycoplasmoides</taxon>
    </lineage>
</organism>
<gene>
    <name evidence="2" type="primary">yeaZ</name>
    <name evidence="2" type="ordered locus">MPNE_0332</name>
</gene>
<dbReference type="SUPFAM" id="SSF53067">
    <property type="entry name" value="Actin-like ATPase domain"/>
    <property type="match status" value="1"/>
</dbReference>
<dbReference type="PaxDb" id="722438-MPNE_0332"/>
<dbReference type="Gene3D" id="3.30.420.40">
    <property type="match status" value="1"/>
</dbReference>
<evidence type="ECO:0000313" key="3">
    <source>
        <dbReference type="Proteomes" id="UP000007756"/>
    </source>
</evidence>
<dbReference type="AlphaFoldDB" id="A0A0H3DMQ6"/>
<dbReference type="Gene3D" id="3.30.420.200">
    <property type="match status" value="1"/>
</dbReference>
<dbReference type="STRING" id="722438.F539_01615"/>